<name>G2YUG4_BOTF4</name>
<evidence type="ECO:0000313" key="1">
    <source>
        <dbReference type="EMBL" id="CCD55262.1"/>
    </source>
</evidence>
<dbReference type="InParanoid" id="G2YUG4"/>
<protein>
    <submittedName>
        <fullName evidence="1">Uncharacterized protein</fullName>
    </submittedName>
</protein>
<dbReference type="EMBL" id="FQ790354">
    <property type="protein sequence ID" value="CCD55262.1"/>
    <property type="molecule type" value="Genomic_DNA"/>
</dbReference>
<dbReference type="HOGENOM" id="CLU_3013984_0_0_1"/>
<sequence>MLYMGYTFSKVYHHFWNGFTIVNLFDSGQQETKGLDFSRVHLPFEQDDPRIIICEL</sequence>
<accession>G2YUG4</accession>
<reference evidence="2" key="1">
    <citation type="journal article" date="2011" name="PLoS Genet.">
        <title>Genomic analysis of the necrotrophic fungal pathogens Sclerotinia sclerotiorum and Botrytis cinerea.</title>
        <authorList>
            <person name="Amselem J."/>
            <person name="Cuomo C.A."/>
            <person name="van Kan J.A."/>
            <person name="Viaud M."/>
            <person name="Benito E.P."/>
            <person name="Couloux A."/>
            <person name="Coutinho P.M."/>
            <person name="de Vries R.P."/>
            <person name="Dyer P.S."/>
            <person name="Fillinger S."/>
            <person name="Fournier E."/>
            <person name="Gout L."/>
            <person name="Hahn M."/>
            <person name="Kohn L."/>
            <person name="Lapalu N."/>
            <person name="Plummer K.M."/>
            <person name="Pradier J.M."/>
            <person name="Quevillon E."/>
            <person name="Sharon A."/>
            <person name="Simon A."/>
            <person name="ten Have A."/>
            <person name="Tudzynski B."/>
            <person name="Tudzynski P."/>
            <person name="Wincker P."/>
            <person name="Andrew M."/>
            <person name="Anthouard V."/>
            <person name="Beever R.E."/>
            <person name="Beffa R."/>
            <person name="Benoit I."/>
            <person name="Bouzid O."/>
            <person name="Brault B."/>
            <person name="Chen Z."/>
            <person name="Choquer M."/>
            <person name="Collemare J."/>
            <person name="Cotton P."/>
            <person name="Danchin E.G."/>
            <person name="Da Silva C."/>
            <person name="Gautier A."/>
            <person name="Giraud C."/>
            <person name="Giraud T."/>
            <person name="Gonzalez C."/>
            <person name="Grossetete S."/>
            <person name="Guldener U."/>
            <person name="Henrissat B."/>
            <person name="Howlett B.J."/>
            <person name="Kodira C."/>
            <person name="Kretschmer M."/>
            <person name="Lappartient A."/>
            <person name="Leroch M."/>
            <person name="Levis C."/>
            <person name="Mauceli E."/>
            <person name="Neuveglise C."/>
            <person name="Oeser B."/>
            <person name="Pearson M."/>
            <person name="Poulain J."/>
            <person name="Poussereau N."/>
            <person name="Quesneville H."/>
            <person name="Rascle C."/>
            <person name="Schumacher J."/>
            <person name="Segurens B."/>
            <person name="Sexton A."/>
            <person name="Silva E."/>
            <person name="Sirven C."/>
            <person name="Soanes D.M."/>
            <person name="Talbot N.J."/>
            <person name="Templeton M."/>
            <person name="Yandava C."/>
            <person name="Yarden O."/>
            <person name="Zeng Q."/>
            <person name="Rollins J.A."/>
            <person name="Lebrun M.H."/>
            <person name="Dickman M."/>
        </authorList>
    </citation>
    <scope>NUCLEOTIDE SEQUENCE [LARGE SCALE GENOMIC DNA]</scope>
    <source>
        <strain evidence="2">T4</strain>
    </source>
</reference>
<gene>
    <name evidence="1" type="ORF">BofuT4_uP156580.1</name>
</gene>
<proteinExistence type="predicted"/>
<dbReference type="AlphaFoldDB" id="G2YUG4"/>
<organism evidence="1 2">
    <name type="scientific">Botryotinia fuckeliana (strain T4)</name>
    <name type="common">Noble rot fungus</name>
    <name type="synonym">Botrytis cinerea</name>
    <dbReference type="NCBI Taxonomy" id="999810"/>
    <lineage>
        <taxon>Eukaryota</taxon>
        <taxon>Fungi</taxon>
        <taxon>Dikarya</taxon>
        <taxon>Ascomycota</taxon>
        <taxon>Pezizomycotina</taxon>
        <taxon>Leotiomycetes</taxon>
        <taxon>Helotiales</taxon>
        <taxon>Sclerotiniaceae</taxon>
        <taxon>Botrytis</taxon>
    </lineage>
</organism>
<evidence type="ECO:0000313" key="2">
    <source>
        <dbReference type="Proteomes" id="UP000008177"/>
    </source>
</evidence>
<dbReference type="Proteomes" id="UP000008177">
    <property type="component" value="Unplaced contigs"/>
</dbReference>